<reference evidence="2" key="1">
    <citation type="journal article" date="2014" name="BMC Genomics">
        <title>Genome sequencing of two Neorhizobium galegae strains reveals a noeT gene responsible for the unusual acetylation of the nodulation factors.</title>
        <authorList>
            <person name="Osterman J."/>
            <person name="Marsh J."/>
            <person name="Laine P.K."/>
            <person name="Zeng Z."/>
            <person name="Alatalo E."/>
            <person name="Sullivan J.T."/>
            <person name="Young J.P."/>
            <person name="Thomas-Oates J."/>
            <person name="Paulin L."/>
            <person name="Lindstrom K."/>
        </authorList>
    </citation>
    <scope>NUCLEOTIDE SEQUENCE [LARGE SCALE GENOMIC DNA]</scope>
    <source>
        <strain evidence="2">HAMBI 540</strain>
    </source>
</reference>
<sequence length="71" mass="7252">MDQACPQTEEPEVAMHNKASVSSFNIASIGGGSLNCATNLTGDLACDGAVTAHAGRMHRLPESLARLGQAA</sequence>
<dbReference type="KEGG" id="ngg:RG540_PA03340"/>
<dbReference type="eggNOG" id="ENOG5030KV8">
    <property type="taxonomic scope" value="Bacteria"/>
</dbReference>
<evidence type="ECO:0000313" key="2">
    <source>
        <dbReference type="Proteomes" id="UP000028181"/>
    </source>
</evidence>
<dbReference type="EMBL" id="HG938354">
    <property type="protein sequence ID" value="CDN51012.1"/>
    <property type="molecule type" value="Genomic_DNA"/>
</dbReference>
<dbReference type="PATRIC" id="fig|1028800.3.peg.4947"/>
<dbReference type="AlphaFoldDB" id="A0A068SXP2"/>
<name>A0A068SXP2_NEOGA</name>
<protein>
    <submittedName>
        <fullName evidence="1">Uncharacterized protein</fullName>
    </submittedName>
</protein>
<proteinExistence type="predicted"/>
<accession>A0A068SXP2</accession>
<geneLocation type="plasmid" evidence="2">
    <name>II</name>
</geneLocation>
<organism evidence="1 2">
    <name type="scientific">Neorhizobium galegae bv. orientalis str. HAMBI 540</name>
    <dbReference type="NCBI Taxonomy" id="1028800"/>
    <lineage>
        <taxon>Bacteria</taxon>
        <taxon>Pseudomonadati</taxon>
        <taxon>Pseudomonadota</taxon>
        <taxon>Alphaproteobacteria</taxon>
        <taxon>Hyphomicrobiales</taxon>
        <taxon>Rhizobiaceae</taxon>
        <taxon>Rhizobium/Agrobacterium group</taxon>
        <taxon>Neorhizobium</taxon>
    </lineage>
</organism>
<dbReference type="Proteomes" id="UP000028181">
    <property type="component" value="Plasmid pHAMBI540a"/>
</dbReference>
<keyword evidence="2" id="KW-1185">Reference proteome</keyword>
<evidence type="ECO:0000313" key="1">
    <source>
        <dbReference type="EMBL" id="CDN51012.1"/>
    </source>
</evidence>
<gene>
    <name evidence="1" type="ORF">RG540_PA03340</name>
</gene>
<keyword evidence="1" id="KW-0614">Plasmid</keyword>
<dbReference type="HOGENOM" id="CLU_2992084_0_0_5"/>